<dbReference type="InterPro" id="IPR013785">
    <property type="entry name" value="Aldolase_TIM"/>
</dbReference>
<dbReference type="EMBL" id="JBHTCJ010000019">
    <property type="protein sequence ID" value="MFC7344735.1"/>
    <property type="molecule type" value="Genomic_DNA"/>
</dbReference>
<keyword evidence="2" id="KW-0560">Oxidoreductase</keyword>
<dbReference type="Proteomes" id="UP001596504">
    <property type="component" value="Unassembled WGS sequence"/>
</dbReference>
<keyword evidence="5" id="KW-1185">Reference proteome</keyword>
<protein>
    <submittedName>
        <fullName evidence="4">NADH:flavin oxidoreductase</fullName>
    </submittedName>
</protein>
<dbReference type="CDD" id="cd02803">
    <property type="entry name" value="OYE_like_FMN_family"/>
    <property type="match status" value="1"/>
</dbReference>
<comment type="caution">
    <text evidence="4">The sequence shown here is derived from an EMBL/GenBank/DDBJ whole genome shotgun (WGS) entry which is preliminary data.</text>
</comment>
<dbReference type="Pfam" id="PF00724">
    <property type="entry name" value="Oxidored_FMN"/>
    <property type="match status" value="1"/>
</dbReference>
<evidence type="ECO:0000259" key="3">
    <source>
        <dbReference type="Pfam" id="PF00724"/>
    </source>
</evidence>
<evidence type="ECO:0000313" key="5">
    <source>
        <dbReference type="Proteomes" id="UP001596504"/>
    </source>
</evidence>
<organism evidence="4 5">
    <name type="scientific">Saccharopolyspora griseoalba</name>
    <dbReference type="NCBI Taxonomy" id="1431848"/>
    <lineage>
        <taxon>Bacteria</taxon>
        <taxon>Bacillati</taxon>
        <taxon>Actinomycetota</taxon>
        <taxon>Actinomycetes</taxon>
        <taxon>Pseudonocardiales</taxon>
        <taxon>Pseudonocardiaceae</taxon>
        <taxon>Saccharopolyspora</taxon>
    </lineage>
</organism>
<dbReference type="Gene3D" id="3.20.20.70">
    <property type="entry name" value="Aldolase class I"/>
    <property type="match status" value="1"/>
</dbReference>
<sequence length="392" mass="42496">MPDVLAPATLGPVRLRNRVIKAATYEKAARRGQVSDDLIDFHLRHAEGGAGMTTLAHCAVSPEGRTDGHQLVWRPEAAPGLRRLTEAVHARGAAISAQLGHAGPVADPTRTGLPALGPSRSLNPHSLRQVRTATTADLDRVVRAHADAARMAVDTGFDAVEVHLGHNYLASSFLSPKLNRRTDAYGGGLRNRARLALRIMRAVRDAAGDRLAVLAKLNMDDGVPGGFRLDEAIAVARWLEAEGTADALEMTAGSSLRNPMYLFRGDAPVREFAEVMPRPLRAGVKLVGGWFLREYPYRDAYLLDDARRVRAAVDLPMVLLGGVTTREVMDTAMREGFQFVAMARALLREPDLINRIAADPATRSLCDHNNRCVPTVFTGTRCVLREGGHGPP</sequence>
<evidence type="ECO:0000256" key="2">
    <source>
        <dbReference type="ARBA" id="ARBA00023002"/>
    </source>
</evidence>
<proteinExistence type="predicted"/>
<dbReference type="PANTHER" id="PTHR43656:SF2">
    <property type="entry name" value="BINDING OXIDOREDUCTASE, PUTATIVE (AFU_ORTHOLOGUE AFUA_2G08260)-RELATED"/>
    <property type="match status" value="1"/>
</dbReference>
<dbReference type="InterPro" id="IPR051799">
    <property type="entry name" value="NADH_flavin_oxidoreductase"/>
</dbReference>
<reference evidence="5" key="1">
    <citation type="journal article" date="2019" name="Int. J. Syst. Evol. Microbiol.">
        <title>The Global Catalogue of Microorganisms (GCM) 10K type strain sequencing project: providing services to taxonomists for standard genome sequencing and annotation.</title>
        <authorList>
            <consortium name="The Broad Institute Genomics Platform"/>
            <consortium name="The Broad Institute Genome Sequencing Center for Infectious Disease"/>
            <person name="Wu L."/>
            <person name="Ma J."/>
        </authorList>
    </citation>
    <scope>NUCLEOTIDE SEQUENCE [LARGE SCALE GENOMIC DNA]</scope>
    <source>
        <strain evidence="5">WLHS5</strain>
    </source>
</reference>
<dbReference type="SUPFAM" id="SSF51395">
    <property type="entry name" value="FMN-linked oxidoreductases"/>
    <property type="match status" value="1"/>
</dbReference>
<dbReference type="InterPro" id="IPR001155">
    <property type="entry name" value="OxRdtase_FMN_N"/>
</dbReference>
<dbReference type="RefSeq" id="WP_380672812.1">
    <property type="nucleotide sequence ID" value="NZ_JBHTCJ010000019.1"/>
</dbReference>
<evidence type="ECO:0000313" key="4">
    <source>
        <dbReference type="EMBL" id="MFC7344735.1"/>
    </source>
</evidence>
<feature type="domain" description="NADH:flavin oxidoreductase/NADH oxidase N-terminal" evidence="3">
    <location>
        <begin position="5"/>
        <end position="242"/>
    </location>
</feature>
<name>A0ABW2LT99_9PSEU</name>
<dbReference type="PANTHER" id="PTHR43656">
    <property type="entry name" value="BINDING OXIDOREDUCTASE, PUTATIVE (AFU_ORTHOLOGUE AFUA_2G08260)-RELATED"/>
    <property type="match status" value="1"/>
</dbReference>
<keyword evidence="1" id="KW-0285">Flavoprotein</keyword>
<gene>
    <name evidence="4" type="ORF">ACFQRI_25280</name>
</gene>
<accession>A0ABW2LT99</accession>
<evidence type="ECO:0000256" key="1">
    <source>
        <dbReference type="ARBA" id="ARBA00022630"/>
    </source>
</evidence>